<evidence type="ECO:0000256" key="9">
    <source>
        <dbReference type="ARBA" id="ARBA00022842"/>
    </source>
</evidence>
<accession>A0A1I3KJR4</accession>
<proteinExistence type="inferred from homology"/>
<dbReference type="Gene3D" id="3.40.50.300">
    <property type="entry name" value="P-loop containing nucleotide triphosphate hydrolases"/>
    <property type="match status" value="1"/>
</dbReference>
<protein>
    <recommendedName>
        <fullName evidence="3">tRNA threonylcarbamoyladenosine biosynthesis protein TsaE</fullName>
    </recommendedName>
    <alternativeName>
        <fullName evidence="10">t(6)A37 threonylcarbamoyladenosine biosynthesis protein TsaE</fullName>
    </alternativeName>
</protein>
<evidence type="ECO:0000256" key="6">
    <source>
        <dbReference type="ARBA" id="ARBA00022723"/>
    </source>
</evidence>
<evidence type="ECO:0000256" key="8">
    <source>
        <dbReference type="ARBA" id="ARBA00022840"/>
    </source>
</evidence>
<evidence type="ECO:0000256" key="1">
    <source>
        <dbReference type="ARBA" id="ARBA00004496"/>
    </source>
</evidence>
<keyword evidence="9" id="KW-0460">Magnesium</keyword>
<dbReference type="InterPro" id="IPR003442">
    <property type="entry name" value="T6A_TsaE"/>
</dbReference>
<evidence type="ECO:0000256" key="7">
    <source>
        <dbReference type="ARBA" id="ARBA00022741"/>
    </source>
</evidence>
<sequence length="137" mass="15322">MVIKMANLAELPDVAVRILAVAGERHVFLFFGEMGAGKTTLIKGLCTQLGVVDATSSPTFAIVNEYTAPQGPVYHFDFYRIKSEQEAFDLGYEDYFYSDRYCFVEWPEKIATLLPSDAISIRITAQPDGSRRIEIAD</sequence>
<comment type="subcellular location">
    <subcellularLocation>
        <location evidence="1">Cytoplasm</location>
    </subcellularLocation>
</comment>
<dbReference type="PANTHER" id="PTHR33540">
    <property type="entry name" value="TRNA THREONYLCARBAMOYLADENOSINE BIOSYNTHESIS PROTEIN TSAE"/>
    <property type="match status" value="1"/>
</dbReference>
<name>A0A1I3KJR4_9SPHI</name>
<evidence type="ECO:0000256" key="10">
    <source>
        <dbReference type="ARBA" id="ARBA00032441"/>
    </source>
</evidence>
<dbReference type="PANTHER" id="PTHR33540:SF2">
    <property type="entry name" value="TRNA THREONYLCARBAMOYLADENOSINE BIOSYNTHESIS PROTEIN TSAE"/>
    <property type="match status" value="1"/>
</dbReference>
<evidence type="ECO:0000256" key="4">
    <source>
        <dbReference type="ARBA" id="ARBA00022490"/>
    </source>
</evidence>
<dbReference type="GO" id="GO:0005524">
    <property type="term" value="F:ATP binding"/>
    <property type="evidence" value="ECO:0007669"/>
    <property type="project" value="UniProtKB-KW"/>
</dbReference>
<keyword evidence="12" id="KW-1185">Reference proteome</keyword>
<keyword evidence="5" id="KW-0819">tRNA processing</keyword>
<keyword evidence="7" id="KW-0547">Nucleotide-binding</keyword>
<dbReference type="Proteomes" id="UP000198670">
    <property type="component" value="Unassembled WGS sequence"/>
</dbReference>
<dbReference type="InterPro" id="IPR027417">
    <property type="entry name" value="P-loop_NTPase"/>
</dbReference>
<organism evidence="11 12">
    <name type="scientific">Parapedobacter indicus</name>
    <dbReference type="NCBI Taxonomy" id="1477437"/>
    <lineage>
        <taxon>Bacteria</taxon>
        <taxon>Pseudomonadati</taxon>
        <taxon>Bacteroidota</taxon>
        <taxon>Sphingobacteriia</taxon>
        <taxon>Sphingobacteriales</taxon>
        <taxon>Sphingobacteriaceae</taxon>
        <taxon>Parapedobacter</taxon>
    </lineage>
</organism>
<keyword evidence="8" id="KW-0067">ATP-binding</keyword>
<dbReference type="SUPFAM" id="SSF52540">
    <property type="entry name" value="P-loop containing nucleoside triphosphate hydrolases"/>
    <property type="match status" value="1"/>
</dbReference>
<comment type="similarity">
    <text evidence="2">Belongs to the TsaE family.</text>
</comment>
<dbReference type="EMBL" id="FOQO01000005">
    <property type="protein sequence ID" value="SFI72644.1"/>
    <property type="molecule type" value="Genomic_DNA"/>
</dbReference>
<evidence type="ECO:0000256" key="3">
    <source>
        <dbReference type="ARBA" id="ARBA00019010"/>
    </source>
</evidence>
<dbReference type="NCBIfam" id="TIGR00150">
    <property type="entry name" value="T6A_YjeE"/>
    <property type="match status" value="1"/>
</dbReference>
<reference evidence="11 12" key="1">
    <citation type="submission" date="2016-10" db="EMBL/GenBank/DDBJ databases">
        <authorList>
            <person name="de Groot N.N."/>
        </authorList>
    </citation>
    <scope>NUCLEOTIDE SEQUENCE [LARGE SCALE GENOMIC DNA]</scope>
    <source>
        <strain evidence="11 12">RK1</strain>
    </source>
</reference>
<evidence type="ECO:0000256" key="2">
    <source>
        <dbReference type="ARBA" id="ARBA00007599"/>
    </source>
</evidence>
<dbReference type="AlphaFoldDB" id="A0A1I3KJR4"/>
<evidence type="ECO:0000256" key="5">
    <source>
        <dbReference type="ARBA" id="ARBA00022694"/>
    </source>
</evidence>
<dbReference type="GO" id="GO:0005737">
    <property type="term" value="C:cytoplasm"/>
    <property type="evidence" value="ECO:0007669"/>
    <property type="project" value="UniProtKB-SubCell"/>
</dbReference>
<keyword evidence="6" id="KW-0479">Metal-binding</keyword>
<keyword evidence="4" id="KW-0963">Cytoplasm</keyword>
<dbReference type="GO" id="GO:0002949">
    <property type="term" value="P:tRNA threonylcarbamoyladenosine modification"/>
    <property type="evidence" value="ECO:0007669"/>
    <property type="project" value="InterPro"/>
</dbReference>
<dbReference type="STRING" id="1477437.SAMN05444682_105220"/>
<dbReference type="OrthoDB" id="9815896at2"/>
<evidence type="ECO:0000313" key="11">
    <source>
        <dbReference type="EMBL" id="SFI72644.1"/>
    </source>
</evidence>
<dbReference type="Pfam" id="PF02367">
    <property type="entry name" value="TsaE"/>
    <property type="match status" value="1"/>
</dbReference>
<dbReference type="GO" id="GO:0046872">
    <property type="term" value="F:metal ion binding"/>
    <property type="evidence" value="ECO:0007669"/>
    <property type="project" value="UniProtKB-KW"/>
</dbReference>
<gene>
    <name evidence="11" type="ORF">SAMN05444682_105220</name>
</gene>
<evidence type="ECO:0000313" key="12">
    <source>
        <dbReference type="Proteomes" id="UP000198670"/>
    </source>
</evidence>